<feature type="domain" description="DNA2/NAM7 helicase helicase" evidence="1">
    <location>
        <begin position="313"/>
        <end position="379"/>
    </location>
</feature>
<dbReference type="InterPro" id="IPR045055">
    <property type="entry name" value="DNA2/NAM7-like"/>
</dbReference>
<dbReference type="KEGG" id="spib:G8759_00585"/>
<dbReference type="PANTHER" id="PTHR10887">
    <property type="entry name" value="DNA2/NAM7 HELICASE FAMILY"/>
    <property type="match status" value="1"/>
</dbReference>
<dbReference type="Pfam" id="PF13195">
    <property type="entry name" value="DUF4011"/>
    <property type="match status" value="1"/>
</dbReference>
<dbReference type="Gene3D" id="3.40.50.300">
    <property type="entry name" value="P-loop containing nucleotide triphosphate hydrolases"/>
    <property type="match status" value="3"/>
</dbReference>
<dbReference type="PANTHER" id="PTHR10887:SF530">
    <property type="entry name" value="SUPERFAMILY I DNA HELICASES"/>
    <property type="match status" value="1"/>
</dbReference>
<dbReference type="SUPFAM" id="SSF52540">
    <property type="entry name" value="P-loop containing nucleoside triphosphate hydrolases"/>
    <property type="match status" value="1"/>
</dbReference>
<feature type="domain" description="DNA2/NAM7 helicase-like C-terminal" evidence="2">
    <location>
        <begin position="1022"/>
        <end position="1214"/>
    </location>
</feature>
<dbReference type="InterPro" id="IPR025103">
    <property type="entry name" value="DUF4011"/>
</dbReference>
<name>A0A6G9AFL1_9BACT</name>
<dbReference type="InterPro" id="IPR041677">
    <property type="entry name" value="DNA2/NAM7_AAA_11"/>
</dbReference>
<accession>A0A6G9AFL1</accession>
<dbReference type="GO" id="GO:0004386">
    <property type="term" value="F:helicase activity"/>
    <property type="evidence" value="ECO:0007669"/>
    <property type="project" value="InterPro"/>
</dbReference>
<protein>
    <submittedName>
        <fullName evidence="3">DUF4011 domain-containing protein</fullName>
    </submittedName>
</protein>
<organism evidence="3 4">
    <name type="scientific">Spirosoma aureum</name>
    <dbReference type="NCBI Taxonomy" id="2692134"/>
    <lineage>
        <taxon>Bacteria</taxon>
        <taxon>Pseudomonadati</taxon>
        <taxon>Bacteroidota</taxon>
        <taxon>Cytophagia</taxon>
        <taxon>Cytophagales</taxon>
        <taxon>Cytophagaceae</taxon>
        <taxon>Spirosoma</taxon>
    </lineage>
</organism>
<sequence>MRFNSVNQTNLVKIDQNRQQVQTILRAFRRRLTNLSSRNRSLLLTSLPAGQFLDLHETDFLLNKSSFTLIADLIGRKASLTISEVLDPRQERSNEVSQKIRRIARTATFITEERGTEDLYIGWPFVRGKFLDDTVVHAPLLFFPVQIEQQGKFWKLIRRGDEFAFLNPTFALAYGQFNQVKISDEVLEKPLDDFDRDALNFRTQLYEWLKSSPLEINFNQNLFVDTLQFFDKQTAKSLGQLERIGELKLYSEAVLGIFPQAGSFLVPDYDALLARDEELDADNDEFQGLFPSALSFSTSPFLSENKIHTPLPLDASQEVALRAVKSGQSLVVQGPPGTGKSQLIANLMADAAAGGKRVLLVCQKRAALDVVQERLRQVGMAPFLALIHDFQDDRRALYAQIAGQVEQLDSYRQKNNSLNAVLLERDFDQESRRIDEAVTELQAFKEALFNVNECGVSAKELYLTTNPDGPSIPLEESYPHFPVNTVDNFLRRLGAYVDYQQRLESNHLWSQRVSFSSFAPLDLAKADQTIKQWSETAQMAIEQTSILLGQSPSLPQLTDWLSNDWGLTALLSLLDDTNETEFWPIIHYLRSTPNHPAFNSGEIQLETLADDWEEALVSPGPELTLSMAEIPAFELMVADALQARPSWVRWNWWQLTSAGKTQLQAVAASNQLTLSERDLQTLRIRVAKRIQFETIKRQISPLIANLPLAETPAGLRLLRRAIHFVERLKTIRVLNQLPISAWLTSLTFRDTIARLLSTAGMVDQQRITSQKYLPDSQLEAIWQNHSLADLLRQSLRQDFDLLVEADRLKEGFSEIEQLVVEQLGSKNPAEWVETFTNSLRLAWLDHLERKYPELRSVSSLKMRHTEDALQESVQRKQTLSRDILLMKLREQTYRNLTFNRLNNIVTYRDLLHQTTKKRNIWPVRKLMESFAEEVFKLVPCWLASPESVSAMFPLREGLFDLVIFDEASQCFAENGIPAMFRAKQVVVTGDNQQLRPSDLYRVQLDDPEAVDETLPTALEVESLLELAAQQLPQISLTEHYRSRSLDLITFSNQHFYQNKLQLLPYFNDANRHEPAIRYLNVKGIWDKNANLAEAEAVLELLDQIALEMPGRSVGVVTFNYPQQQLIQDMLESKSAGMSNLSSADSERDFPAPLLVKNIENVQGDERDIIIFSIGYAPDERGRLSMQFGSLNTKGGANRLNVAVTRARERVYVVTSLWPEQLKVTEAAHEGPRLLRSYLEYALNVAKGGFEPYYQANPTPAINSLLKVQLEVQHPDWQPELPFADLTVKADGVYESLVLTDDEAYYQQSLKQSHAYLPIALRARNWPFQRFWSREFWRSAGN</sequence>
<proteinExistence type="predicted"/>
<dbReference type="Pfam" id="PF13086">
    <property type="entry name" value="AAA_11"/>
    <property type="match status" value="2"/>
</dbReference>
<feature type="domain" description="DNA2/NAM7 helicase helicase" evidence="1">
    <location>
        <begin position="882"/>
        <end position="996"/>
    </location>
</feature>
<dbReference type="InterPro" id="IPR047187">
    <property type="entry name" value="SF1_C_Upf1"/>
</dbReference>
<dbReference type="InterPro" id="IPR027417">
    <property type="entry name" value="P-loop_NTPase"/>
</dbReference>
<evidence type="ECO:0000313" key="3">
    <source>
        <dbReference type="EMBL" id="QIP11240.1"/>
    </source>
</evidence>
<evidence type="ECO:0000259" key="2">
    <source>
        <dbReference type="Pfam" id="PF13087"/>
    </source>
</evidence>
<dbReference type="CDD" id="cd18808">
    <property type="entry name" value="SF1_C_Upf1"/>
    <property type="match status" value="1"/>
</dbReference>
<dbReference type="EMBL" id="CP050063">
    <property type="protein sequence ID" value="QIP11240.1"/>
    <property type="molecule type" value="Genomic_DNA"/>
</dbReference>
<reference evidence="3 4" key="1">
    <citation type="submission" date="2020-03" db="EMBL/GenBank/DDBJ databases">
        <authorList>
            <person name="Kim M.K."/>
        </authorList>
    </citation>
    <scope>NUCLEOTIDE SEQUENCE [LARGE SCALE GENOMIC DNA]</scope>
    <source>
        <strain evidence="3 4">BT328</strain>
    </source>
</reference>
<gene>
    <name evidence="3" type="ORF">G8759_00585</name>
</gene>
<dbReference type="Proteomes" id="UP000501802">
    <property type="component" value="Chromosome"/>
</dbReference>
<dbReference type="Pfam" id="PF13087">
    <property type="entry name" value="AAA_12"/>
    <property type="match status" value="1"/>
</dbReference>
<dbReference type="InterPro" id="IPR041679">
    <property type="entry name" value="DNA2/NAM7-like_C"/>
</dbReference>
<keyword evidence="4" id="KW-1185">Reference proteome</keyword>
<evidence type="ECO:0000259" key="1">
    <source>
        <dbReference type="Pfam" id="PF13086"/>
    </source>
</evidence>
<evidence type="ECO:0000313" key="4">
    <source>
        <dbReference type="Proteomes" id="UP000501802"/>
    </source>
</evidence>